<dbReference type="Gene3D" id="3.30.70.270">
    <property type="match status" value="1"/>
</dbReference>
<name>A0ABT6JU71_9GAMM</name>
<feature type="transmembrane region" description="Helical" evidence="2">
    <location>
        <begin position="301"/>
        <end position="319"/>
    </location>
</feature>
<keyword evidence="2" id="KW-1133">Transmembrane helix</keyword>
<proteinExistence type="predicted"/>
<dbReference type="GO" id="GO:0052621">
    <property type="term" value="F:diguanylate cyclase activity"/>
    <property type="evidence" value="ECO:0007669"/>
    <property type="project" value="UniProtKB-EC"/>
</dbReference>
<dbReference type="SUPFAM" id="SSF55073">
    <property type="entry name" value="Nucleotide cyclase"/>
    <property type="match status" value="1"/>
</dbReference>
<dbReference type="InterPro" id="IPR043128">
    <property type="entry name" value="Rev_trsase/Diguanyl_cyclase"/>
</dbReference>
<feature type="transmembrane region" description="Helical" evidence="2">
    <location>
        <begin position="173"/>
        <end position="195"/>
    </location>
</feature>
<keyword evidence="4" id="KW-0548">Nucleotidyltransferase</keyword>
<dbReference type="InterPro" id="IPR011623">
    <property type="entry name" value="7TMR_DISM_rcpt_extracell_dom1"/>
</dbReference>
<feature type="domain" description="GGDEF" evidence="3">
    <location>
        <begin position="422"/>
        <end position="554"/>
    </location>
</feature>
<evidence type="ECO:0000259" key="3">
    <source>
        <dbReference type="PROSITE" id="PS50887"/>
    </source>
</evidence>
<dbReference type="RefSeq" id="WP_280578502.1">
    <property type="nucleotide sequence ID" value="NZ_JARXRO010000015.1"/>
</dbReference>
<evidence type="ECO:0000256" key="1">
    <source>
        <dbReference type="ARBA" id="ARBA00012528"/>
    </source>
</evidence>
<evidence type="ECO:0000313" key="5">
    <source>
        <dbReference type="Proteomes" id="UP001156873"/>
    </source>
</evidence>
<accession>A0ABT6JU71</accession>
<dbReference type="SMART" id="SM00267">
    <property type="entry name" value="GGDEF"/>
    <property type="match status" value="1"/>
</dbReference>
<gene>
    <name evidence="4" type="ORF">QFW81_09475</name>
</gene>
<dbReference type="PROSITE" id="PS50887">
    <property type="entry name" value="GGDEF"/>
    <property type="match status" value="1"/>
</dbReference>
<reference evidence="4 5" key="1">
    <citation type="submission" date="2023-04" db="EMBL/GenBank/DDBJ databases">
        <title>Luteimonas sp. M1R5S59.</title>
        <authorList>
            <person name="Sun J.-Q."/>
        </authorList>
    </citation>
    <scope>NUCLEOTIDE SEQUENCE [LARGE SCALE GENOMIC DNA]</scope>
    <source>
        <strain evidence="4 5">M1R5S59</strain>
    </source>
</reference>
<dbReference type="PANTHER" id="PTHR45138">
    <property type="entry name" value="REGULATORY COMPONENTS OF SENSORY TRANSDUCTION SYSTEM"/>
    <property type="match status" value="1"/>
</dbReference>
<comment type="caution">
    <text evidence="4">The sequence shown here is derived from an EMBL/GenBank/DDBJ whole genome shotgun (WGS) entry which is preliminary data.</text>
</comment>
<dbReference type="CDD" id="cd01949">
    <property type="entry name" value="GGDEF"/>
    <property type="match status" value="1"/>
</dbReference>
<dbReference type="Proteomes" id="UP001156873">
    <property type="component" value="Unassembled WGS sequence"/>
</dbReference>
<sequence>MGTGDPWRGACLRSLVLCWLLSWSGAIGAVGLEVRELRADLPASEVLAGRHDARLEPPRDTPTLQQPHRDAQWWRIAADTAVEAAASPKLVLRSPFLYRVQAWVPGAEAPTRHTLYGADADDRYSSRALVIDLPDGLRAGEPVWLRVERSSTMVTALSVESLDQVHRSDLAFVAWRSLVLTSLGVLVILALAFWGGTGERSYGYFGAMLLCAIGYLAAIGGDLRWMPGAEALFGTSAQTNRIFGCIGVVFSNLFQRSYLDLPRKLPWFDRLLAAGTVIAAVSGAASFFGDWSAFSLSGNFALLYSAVVLLVASAVLALGGDRVARVVLASWLSLMVFSFLAAAQMMGLWTGPAWLGQGLAGSFVLASLLLAIGLLDKLLQLRRDRDHASRQAVIDPVTKAMNRQGIEERLYREVEQARAQSTPLSIAFVDLDRFKEINDRHGHAIGDQCLRIVSWRLRNQLRRNEAIGRYGGDEFLVVLPGRAQHDALAIAERMRISVNCRPLSMSEIRIPATLSIGVAELDAGESMASLFERADAALYASKSAGRDRASAAHPPDGLWTV</sequence>
<organism evidence="4 5">
    <name type="scientific">Luteimonas kalidii</name>
    <dbReference type="NCBI Taxonomy" id="3042025"/>
    <lineage>
        <taxon>Bacteria</taxon>
        <taxon>Pseudomonadati</taxon>
        <taxon>Pseudomonadota</taxon>
        <taxon>Gammaproteobacteria</taxon>
        <taxon>Lysobacterales</taxon>
        <taxon>Lysobacteraceae</taxon>
        <taxon>Luteimonas</taxon>
    </lineage>
</organism>
<dbReference type="PANTHER" id="PTHR45138:SF24">
    <property type="entry name" value="DIGUANYLATE CYCLASE DGCC-RELATED"/>
    <property type="match status" value="1"/>
</dbReference>
<keyword evidence="2" id="KW-0472">Membrane</keyword>
<feature type="transmembrane region" description="Helical" evidence="2">
    <location>
        <begin position="326"/>
        <end position="348"/>
    </location>
</feature>
<dbReference type="NCBIfam" id="TIGR00254">
    <property type="entry name" value="GGDEF"/>
    <property type="match status" value="1"/>
</dbReference>
<dbReference type="InterPro" id="IPR000160">
    <property type="entry name" value="GGDEF_dom"/>
</dbReference>
<dbReference type="InterPro" id="IPR029787">
    <property type="entry name" value="Nucleotide_cyclase"/>
</dbReference>
<feature type="transmembrane region" description="Helical" evidence="2">
    <location>
        <begin position="241"/>
        <end position="259"/>
    </location>
</feature>
<feature type="transmembrane region" description="Helical" evidence="2">
    <location>
        <begin position="271"/>
        <end position="289"/>
    </location>
</feature>
<dbReference type="Pfam" id="PF07695">
    <property type="entry name" value="7TMR-DISM_7TM"/>
    <property type="match status" value="1"/>
</dbReference>
<dbReference type="Pfam" id="PF00990">
    <property type="entry name" value="GGDEF"/>
    <property type="match status" value="1"/>
</dbReference>
<keyword evidence="4" id="KW-0808">Transferase</keyword>
<dbReference type="InterPro" id="IPR050469">
    <property type="entry name" value="Diguanylate_Cyclase"/>
</dbReference>
<keyword evidence="2" id="KW-0812">Transmembrane</keyword>
<protein>
    <recommendedName>
        <fullName evidence="1">diguanylate cyclase</fullName>
        <ecNumber evidence="1">2.7.7.65</ecNumber>
    </recommendedName>
</protein>
<dbReference type="EMBL" id="JARXRO010000015">
    <property type="protein sequence ID" value="MDH5834152.1"/>
    <property type="molecule type" value="Genomic_DNA"/>
</dbReference>
<feature type="transmembrane region" description="Helical" evidence="2">
    <location>
        <begin position="354"/>
        <end position="375"/>
    </location>
</feature>
<evidence type="ECO:0000313" key="4">
    <source>
        <dbReference type="EMBL" id="MDH5834152.1"/>
    </source>
</evidence>
<feature type="transmembrane region" description="Helical" evidence="2">
    <location>
        <begin position="202"/>
        <end position="221"/>
    </location>
</feature>
<keyword evidence="5" id="KW-1185">Reference proteome</keyword>
<evidence type="ECO:0000256" key="2">
    <source>
        <dbReference type="SAM" id="Phobius"/>
    </source>
</evidence>
<dbReference type="EC" id="2.7.7.65" evidence="1"/>